<dbReference type="InterPro" id="IPR003599">
    <property type="entry name" value="Ig_sub"/>
</dbReference>
<dbReference type="InterPro" id="IPR047012">
    <property type="entry name" value="ICAM_VCAM"/>
</dbReference>
<dbReference type="Ensembl" id="ENSORLT00000017745.2">
    <property type="protein sequence ID" value="ENSORLP00000017744.2"/>
    <property type="gene ID" value="ENSORLG00000014149.2"/>
</dbReference>
<dbReference type="CDD" id="cd00096">
    <property type="entry name" value="Ig"/>
    <property type="match status" value="1"/>
</dbReference>
<dbReference type="HOGENOM" id="CLU_022321_0_0_1"/>
<evidence type="ECO:0000256" key="1">
    <source>
        <dbReference type="SAM" id="MobiDB-lite"/>
    </source>
</evidence>
<dbReference type="InterPro" id="IPR003989">
    <property type="entry name" value="VCAM-1"/>
</dbReference>
<keyword evidence="2" id="KW-0472">Membrane</keyword>
<dbReference type="PANTHER" id="PTHR13771:SF14">
    <property type="entry name" value="VASCULAR CELL ADHESION PROTEIN 1"/>
    <property type="match status" value="1"/>
</dbReference>
<dbReference type="Proteomes" id="UP000001038">
    <property type="component" value="Chromosome 4"/>
</dbReference>
<dbReference type="PROSITE" id="PS50835">
    <property type="entry name" value="IG_LIKE"/>
    <property type="match status" value="3"/>
</dbReference>
<dbReference type="GO" id="GO:0098609">
    <property type="term" value="P:cell-cell adhesion"/>
    <property type="evidence" value="ECO:0007669"/>
    <property type="project" value="InterPro"/>
</dbReference>
<feature type="region of interest" description="Disordered" evidence="1">
    <location>
        <begin position="177"/>
        <end position="203"/>
    </location>
</feature>
<dbReference type="GeneTree" id="ENSGT00940000156511"/>
<dbReference type="Pfam" id="PF13895">
    <property type="entry name" value="Ig_2"/>
    <property type="match status" value="1"/>
</dbReference>
<dbReference type="InterPro" id="IPR013783">
    <property type="entry name" value="Ig-like_fold"/>
</dbReference>
<keyword evidence="5" id="KW-1185">Reference proteome</keyword>
<name>H2MGK6_ORYLA</name>
<dbReference type="GO" id="GO:0005178">
    <property type="term" value="F:integrin binding"/>
    <property type="evidence" value="ECO:0007669"/>
    <property type="project" value="InterPro"/>
</dbReference>
<organism evidence="4 5">
    <name type="scientific">Oryzias latipes</name>
    <name type="common">Japanese rice fish</name>
    <name type="synonym">Japanese killifish</name>
    <dbReference type="NCBI Taxonomy" id="8090"/>
    <lineage>
        <taxon>Eukaryota</taxon>
        <taxon>Metazoa</taxon>
        <taxon>Chordata</taxon>
        <taxon>Craniata</taxon>
        <taxon>Vertebrata</taxon>
        <taxon>Euteleostomi</taxon>
        <taxon>Actinopterygii</taxon>
        <taxon>Neopterygii</taxon>
        <taxon>Teleostei</taxon>
        <taxon>Neoteleostei</taxon>
        <taxon>Acanthomorphata</taxon>
        <taxon>Ovalentaria</taxon>
        <taxon>Atherinomorphae</taxon>
        <taxon>Beloniformes</taxon>
        <taxon>Adrianichthyidae</taxon>
        <taxon>Oryziinae</taxon>
        <taxon>Oryzias</taxon>
    </lineage>
</organism>
<protein>
    <submittedName>
        <fullName evidence="4">Vascular cell adhesion molecule 1b</fullName>
    </submittedName>
</protein>
<dbReference type="GO" id="GO:0016020">
    <property type="term" value="C:membrane"/>
    <property type="evidence" value="ECO:0007669"/>
    <property type="project" value="InterPro"/>
</dbReference>
<reference evidence="4" key="2">
    <citation type="submission" date="2025-08" db="UniProtKB">
        <authorList>
            <consortium name="Ensembl"/>
        </authorList>
    </citation>
    <scope>IDENTIFICATION</scope>
    <source>
        <strain evidence="4">Hd-rR</strain>
    </source>
</reference>
<evidence type="ECO:0000313" key="5">
    <source>
        <dbReference type="Proteomes" id="UP000001038"/>
    </source>
</evidence>
<dbReference type="SMART" id="SM00408">
    <property type="entry name" value="IGc2"/>
    <property type="match status" value="3"/>
</dbReference>
<evidence type="ECO:0000259" key="3">
    <source>
        <dbReference type="PROSITE" id="PS50835"/>
    </source>
</evidence>
<reference evidence="4" key="3">
    <citation type="submission" date="2025-09" db="UniProtKB">
        <authorList>
            <consortium name="Ensembl"/>
        </authorList>
    </citation>
    <scope>IDENTIFICATION</scope>
    <source>
        <strain evidence="4">Hd-rR</strain>
    </source>
</reference>
<dbReference type="InterPro" id="IPR003598">
    <property type="entry name" value="Ig_sub2"/>
</dbReference>
<feature type="domain" description="Ig-like" evidence="3">
    <location>
        <begin position="2"/>
        <end position="97"/>
    </location>
</feature>
<sequence>MPRSEILSKRLRVSLFPRDPLLRLGEHQQLLCWVEDCPVKPTLFWSSLEDHPLSALRSSNLTHSVLTLDPVGREHEGSLLCSVTCGEEKRQLQTSVRVYSFPSAPVIAGQDQLKLGVESALTCHVPDIYPTAHLNLTWVRGDTVLMSGTSGPLEYRFTPQKQDSGGSITCRATLEMEKLSDPNRTRETTSGPLKADYSPSPPSDAPVVVTISEGVEVMVTFTCSSDGAPPPKLLLKKGEEVVQLDEDGSPLTFSIRSAALEDSASYLCEASNKHGSQAVSSFVTIRGQFAPTSFSLYFEVLEGQRVTFTCRADGAPPPTLVIKRNGEELHVNSPTSSSLLTFDISSVVLEDSAQYQCDAFNQYGNQSEVELVSNCFHSFPLQVLLSSEHPVEGQNVTVCCQTISYPPSAVTLQKMTNGTVLSSSNGTFLLVNVTARDSGLYQVNVTNDLGYQIKVFSINRELKSYSALIIFRIKVVIFCIVWPGIQLIFWRDFFFFSVLNN</sequence>
<dbReference type="PANTHER" id="PTHR13771">
    <property type="entry name" value="INTERCELLULAR ADHESION MOLECULE"/>
    <property type="match status" value="1"/>
</dbReference>
<feature type="domain" description="Ig-like" evidence="3">
    <location>
        <begin position="291"/>
        <end position="373"/>
    </location>
</feature>
<accession>H2MGK6</accession>
<dbReference type="InterPro" id="IPR036179">
    <property type="entry name" value="Ig-like_dom_sf"/>
</dbReference>
<keyword evidence="2" id="KW-1133">Transmembrane helix</keyword>
<evidence type="ECO:0000313" key="4">
    <source>
        <dbReference type="Ensembl" id="ENSORLP00000017744.2"/>
    </source>
</evidence>
<feature type="transmembrane region" description="Helical" evidence="2">
    <location>
        <begin position="469"/>
        <end position="490"/>
    </location>
</feature>
<feature type="compositionally biased region" description="Basic and acidic residues" evidence="1">
    <location>
        <begin position="177"/>
        <end position="187"/>
    </location>
</feature>
<keyword evidence="2" id="KW-0812">Transmembrane</keyword>
<dbReference type="InterPro" id="IPR007110">
    <property type="entry name" value="Ig-like_dom"/>
</dbReference>
<gene>
    <name evidence="4" type="primary">vcam1b</name>
</gene>
<dbReference type="Pfam" id="PF13927">
    <property type="entry name" value="Ig_3"/>
    <property type="match status" value="2"/>
</dbReference>
<feature type="domain" description="Ig-like" evidence="3">
    <location>
        <begin position="102"/>
        <end position="284"/>
    </location>
</feature>
<dbReference type="Bgee" id="ENSORLG00000014149">
    <property type="expression patterns" value="Expressed in heart and 11 other cell types or tissues"/>
</dbReference>
<dbReference type="PRINTS" id="PR01474">
    <property type="entry name" value="VCAM1"/>
</dbReference>
<dbReference type="Gene3D" id="2.60.40.10">
    <property type="entry name" value="Immunoglobulins"/>
    <property type="match status" value="5"/>
</dbReference>
<dbReference type="SMART" id="SM00409">
    <property type="entry name" value="IG"/>
    <property type="match status" value="4"/>
</dbReference>
<evidence type="ECO:0000256" key="2">
    <source>
        <dbReference type="SAM" id="Phobius"/>
    </source>
</evidence>
<proteinExistence type="predicted"/>
<dbReference type="AlphaFoldDB" id="H2MGK6"/>
<reference evidence="4 5" key="1">
    <citation type="journal article" date="2007" name="Nature">
        <title>The medaka draft genome and insights into vertebrate genome evolution.</title>
        <authorList>
            <person name="Kasahara M."/>
            <person name="Naruse K."/>
            <person name="Sasaki S."/>
            <person name="Nakatani Y."/>
            <person name="Qu W."/>
            <person name="Ahsan B."/>
            <person name="Yamada T."/>
            <person name="Nagayasu Y."/>
            <person name="Doi K."/>
            <person name="Kasai Y."/>
            <person name="Jindo T."/>
            <person name="Kobayashi D."/>
            <person name="Shimada A."/>
            <person name="Toyoda A."/>
            <person name="Kuroki Y."/>
            <person name="Fujiyama A."/>
            <person name="Sasaki T."/>
            <person name="Shimizu A."/>
            <person name="Asakawa S."/>
            <person name="Shimizu N."/>
            <person name="Hashimoto S."/>
            <person name="Yang J."/>
            <person name="Lee Y."/>
            <person name="Matsushima K."/>
            <person name="Sugano S."/>
            <person name="Sakaizumi M."/>
            <person name="Narita T."/>
            <person name="Ohishi K."/>
            <person name="Haga S."/>
            <person name="Ohta F."/>
            <person name="Nomoto H."/>
            <person name="Nogata K."/>
            <person name="Morishita T."/>
            <person name="Endo T."/>
            <person name="Shin-I T."/>
            <person name="Takeda H."/>
            <person name="Morishita S."/>
            <person name="Kohara Y."/>
        </authorList>
    </citation>
    <scope>NUCLEOTIDE SEQUENCE [LARGE SCALE GENOMIC DNA]</scope>
    <source>
        <strain evidence="4 5">Hd-rR</strain>
    </source>
</reference>
<dbReference type="SUPFAM" id="SSF48726">
    <property type="entry name" value="Immunoglobulin"/>
    <property type="match status" value="5"/>
</dbReference>